<dbReference type="GO" id="GO:0047632">
    <property type="term" value="F:agmatine deiminase activity"/>
    <property type="evidence" value="ECO:0007669"/>
    <property type="project" value="UniProtKB-UniRule"/>
</dbReference>
<dbReference type="PANTHER" id="PTHR31377:SF0">
    <property type="entry name" value="AGMATINE DEIMINASE-RELATED"/>
    <property type="match status" value="1"/>
</dbReference>
<keyword evidence="4" id="KW-1185">Reference proteome</keyword>
<comment type="similarity">
    <text evidence="2">Belongs to the agmatine deiminase family.</text>
</comment>
<dbReference type="EMBL" id="SDGZ01000014">
    <property type="protein sequence ID" value="TYC49687.1"/>
    <property type="molecule type" value="Genomic_DNA"/>
</dbReference>
<dbReference type="InterPro" id="IPR017754">
    <property type="entry name" value="Agmatine_deiminase"/>
</dbReference>
<comment type="caution">
    <text evidence="3">The sequence shown here is derived from an EMBL/GenBank/DDBJ whole genome shotgun (WGS) entry which is preliminary data.</text>
</comment>
<comment type="catalytic activity">
    <reaction evidence="2">
        <text>agmatine + H2O = N-carbamoylputrescine + NH4(+)</text>
        <dbReference type="Rhea" id="RHEA:18037"/>
        <dbReference type="ChEBI" id="CHEBI:15377"/>
        <dbReference type="ChEBI" id="CHEBI:28938"/>
        <dbReference type="ChEBI" id="CHEBI:58145"/>
        <dbReference type="ChEBI" id="CHEBI:58318"/>
        <dbReference type="EC" id="3.5.3.12"/>
    </reaction>
</comment>
<dbReference type="PANTHER" id="PTHR31377">
    <property type="entry name" value="AGMATINE DEIMINASE-RELATED"/>
    <property type="match status" value="1"/>
</dbReference>
<name>A0A6C2C782_9LACO</name>
<dbReference type="AlphaFoldDB" id="A0A6C2C782"/>
<protein>
    <recommendedName>
        <fullName evidence="2">Putative agmatine deiminase</fullName>
        <ecNumber evidence="2">3.5.3.12</ecNumber>
    </recommendedName>
    <alternativeName>
        <fullName evidence="2">Agmatine iminohydrolase</fullName>
    </alternativeName>
</protein>
<dbReference type="HAMAP" id="MF_01841">
    <property type="entry name" value="Agmatine_deimin"/>
    <property type="match status" value="1"/>
</dbReference>
<dbReference type="NCBIfam" id="TIGR03380">
    <property type="entry name" value="agmatine_aguA"/>
    <property type="match status" value="1"/>
</dbReference>
<dbReference type="OrthoDB" id="9808013at2"/>
<dbReference type="Pfam" id="PF04371">
    <property type="entry name" value="PAD_porph"/>
    <property type="match status" value="1"/>
</dbReference>
<evidence type="ECO:0000256" key="2">
    <source>
        <dbReference type="HAMAP-Rule" id="MF_01841"/>
    </source>
</evidence>
<dbReference type="EC" id="3.5.3.12" evidence="2"/>
<organism evidence="3 4">
    <name type="scientific">Weissella muntiaci</name>
    <dbReference type="NCBI Taxonomy" id="2508881"/>
    <lineage>
        <taxon>Bacteria</taxon>
        <taxon>Bacillati</taxon>
        <taxon>Bacillota</taxon>
        <taxon>Bacilli</taxon>
        <taxon>Lactobacillales</taxon>
        <taxon>Lactobacillaceae</taxon>
        <taxon>Weissella</taxon>
    </lineage>
</organism>
<evidence type="ECO:0000313" key="4">
    <source>
        <dbReference type="Proteomes" id="UP000371977"/>
    </source>
</evidence>
<reference evidence="3 4" key="1">
    <citation type="submission" date="2019-01" db="EMBL/GenBank/DDBJ databases">
        <title>Weissella sp. nov., a novel lactic acid bacterium isolated from animal feces.</title>
        <authorList>
            <person name="Wang L.-T."/>
        </authorList>
    </citation>
    <scope>NUCLEOTIDE SEQUENCE [LARGE SCALE GENOMIC DNA]</scope>
    <source>
        <strain evidence="3 4">8H-2</strain>
    </source>
</reference>
<dbReference type="GO" id="GO:0004668">
    <property type="term" value="F:protein-arginine deiminase activity"/>
    <property type="evidence" value="ECO:0007669"/>
    <property type="project" value="InterPro"/>
</dbReference>
<dbReference type="SUPFAM" id="SSF55909">
    <property type="entry name" value="Pentein"/>
    <property type="match status" value="1"/>
</dbReference>
<accession>A0A6C2C782</accession>
<dbReference type="InterPro" id="IPR007466">
    <property type="entry name" value="Peptidyl-Arg-deiminase_porph"/>
</dbReference>
<comment type="caution">
    <text evidence="2">Lacks conserved residue(s) required for the propagation of feature annotation.</text>
</comment>
<proteinExistence type="inferred from homology"/>
<gene>
    <name evidence="2 3" type="primary">aguA</name>
    <name evidence="3" type="ORF">ESZ50_06015</name>
</gene>
<dbReference type="GO" id="GO:0009446">
    <property type="term" value="P:putrescine biosynthetic process"/>
    <property type="evidence" value="ECO:0007669"/>
    <property type="project" value="InterPro"/>
</dbReference>
<dbReference type="Proteomes" id="UP000371977">
    <property type="component" value="Unassembled WGS sequence"/>
</dbReference>
<dbReference type="Gene3D" id="3.75.10.10">
    <property type="entry name" value="L-arginine/glycine Amidinotransferase, Chain A"/>
    <property type="match status" value="1"/>
</dbReference>
<keyword evidence="1 2" id="KW-0378">Hydrolase</keyword>
<dbReference type="RefSeq" id="WP_148622679.1">
    <property type="nucleotide sequence ID" value="NZ_SDGZ01000014.1"/>
</dbReference>
<sequence>MQLTEISANERFRLIAEFEPTSESFLAWPERRDNWRDGGKPAQVMFRKLAELIAQYQPVTVLVSREQYQNAYYQIGQKTKVVEMSFDDVWLKDTGPFYITNGREIKAVDFKFNAWGGLLDGLYFPWDQDDLVAQKVLDLQAIDYYKAELILEGCAILVDGEGTMIATEEVVLSEGRNINLDKNKIEKIFGHYFGIEKVIWLQDGYFMDETGGDIDNMVNFIAPGEIVLTWTDDRTDPQFEISQRAYDILSSTTDAKGRSFKIHKMQMPTPLYLTDEEAHGVDPINGRLPRNAGRRLTATYVNYITLTDVIIMPWFNDPQDAVAQEKLQRLYPSRQILTMPVREFLNGGGGLHTLVINTPDLPKDR</sequence>
<evidence type="ECO:0000313" key="3">
    <source>
        <dbReference type="EMBL" id="TYC49687.1"/>
    </source>
</evidence>
<evidence type="ECO:0000256" key="1">
    <source>
        <dbReference type="ARBA" id="ARBA00022801"/>
    </source>
</evidence>